<keyword evidence="4 6" id="KW-0472">Membrane</keyword>
<evidence type="ECO:0000256" key="3">
    <source>
        <dbReference type="ARBA" id="ARBA00022989"/>
    </source>
</evidence>
<accession>A0A0G4GFV6</accession>
<dbReference type="GO" id="GO:0016020">
    <property type="term" value="C:membrane"/>
    <property type="evidence" value="ECO:0007669"/>
    <property type="project" value="UniProtKB-SubCell"/>
</dbReference>
<gene>
    <name evidence="7" type="ORF">Cvel_4644</name>
</gene>
<feature type="transmembrane region" description="Helical" evidence="6">
    <location>
        <begin position="70"/>
        <end position="93"/>
    </location>
</feature>
<feature type="compositionally biased region" description="Gly residues" evidence="5">
    <location>
        <begin position="297"/>
        <end position="306"/>
    </location>
</feature>
<evidence type="ECO:0000256" key="6">
    <source>
        <dbReference type="SAM" id="Phobius"/>
    </source>
</evidence>
<dbReference type="EMBL" id="CDMZ01001170">
    <property type="protein sequence ID" value="CEM28399.1"/>
    <property type="molecule type" value="Genomic_DNA"/>
</dbReference>
<feature type="transmembrane region" description="Helical" evidence="6">
    <location>
        <begin position="145"/>
        <end position="169"/>
    </location>
</feature>
<evidence type="ECO:0000256" key="2">
    <source>
        <dbReference type="ARBA" id="ARBA00022692"/>
    </source>
</evidence>
<comment type="subcellular location">
    <subcellularLocation>
        <location evidence="1">Membrane</location>
        <topology evidence="1">Multi-pass membrane protein</topology>
    </subcellularLocation>
</comment>
<name>A0A0G4GFV6_9ALVE</name>
<keyword evidence="2 6" id="KW-0812">Transmembrane</keyword>
<dbReference type="InterPro" id="IPR005178">
    <property type="entry name" value="Ostalpha/TMEM184C"/>
</dbReference>
<evidence type="ECO:0000313" key="7">
    <source>
        <dbReference type="EMBL" id="CEM28399.1"/>
    </source>
</evidence>
<keyword evidence="3 6" id="KW-1133">Transmembrane helix</keyword>
<feature type="transmembrane region" description="Helical" evidence="6">
    <location>
        <begin position="113"/>
        <end position="133"/>
    </location>
</feature>
<feature type="transmembrane region" description="Helical" evidence="6">
    <location>
        <begin position="16"/>
        <end position="34"/>
    </location>
</feature>
<dbReference type="PANTHER" id="PTHR23423">
    <property type="entry name" value="ORGANIC SOLUTE TRANSPORTER-RELATED"/>
    <property type="match status" value="1"/>
</dbReference>
<dbReference type="Pfam" id="PF03619">
    <property type="entry name" value="Solute_trans_a"/>
    <property type="match status" value="1"/>
</dbReference>
<sequence length="328" mass="36633">MLLPSSRTAFDFVREAYQAFALYSFLNLMINYLGGERRLFLNLETRGKVPHLPPLKWCLRPFTPSPKVFGWIRLATLQFAFVMPITAITAVILKFENMFIEEDMRPESPYFVLWAMNNISMIVSMYALVQFYVMTEELLQPFRPLAKFLCIKFVVFFGFWQQIFLFLLLRLGLIPAVDGFSAPIVTTKIHESLLCVEMVLAAIFHTRAFPVDQMLGIRQSLGVNGEEEEPEVTGDIKAAPGFPLISRLGDVVTTRDLVSDARSVFSSNFAAERSREGEKQKDSEGGSGTRGGPRRGSSGGVDGGGSPESETTPLKGSGGQEEAREKYT</sequence>
<proteinExistence type="predicted"/>
<evidence type="ECO:0000256" key="4">
    <source>
        <dbReference type="ARBA" id="ARBA00023136"/>
    </source>
</evidence>
<dbReference type="SMART" id="SM01417">
    <property type="entry name" value="Solute_trans_a"/>
    <property type="match status" value="1"/>
</dbReference>
<dbReference type="AlphaFoldDB" id="A0A0G4GFV6"/>
<protein>
    <recommendedName>
        <fullName evidence="8">Transmembrane protein 184C</fullName>
    </recommendedName>
</protein>
<feature type="compositionally biased region" description="Basic and acidic residues" evidence="5">
    <location>
        <begin position="272"/>
        <end position="284"/>
    </location>
</feature>
<feature type="region of interest" description="Disordered" evidence="5">
    <location>
        <begin position="269"/>
        <end position="328"/>
    </location>
</feature>
<reference evidence="7" key="1">
    <citation type="submission" date="2014-11" db="EMBL/GenBank/DDBJ databases">
        <authorList>
            <person name="Otto D Thomas"/>
            <person name="Naeem Raeece"/>
        </authorList>
    </citation>
    <scope>NUCLEOTIDE SEQUENCE</scope>
</reference>
<evidence type="ECO:0008006" key="8">
    <source>
        <dbReference type="Google" id="ProtNLM"/>
    </source>
</evidence>
<dbReference type="VEuPathDB" id="CryptoDB:Cvel_4644"/>
<evidence type="ECO:0000256" key="1">
    <source>
        <dbReference type="ARBA" id="ARBA00004141"/>
    </source>
</evidence>
<evidence type="ECO:0000256" key="5">
    <source>
        <dbReference type="SAM" id="MobiDB-lite"/>
    </source>
</evidence>
<dbReference type="PhylomeDB" id="A0A0G4GFV6"/>
<organism evidence="7">
    <name type="scientific">Chromera velia CCMP2878</name>
    <dbReference type="NCBI Taxonomy" id="1169474"/>
    <lineage>
        <taxon>Eukaryota</taxon>
        <taxon>Sar</taxon>
        <taxon>Alveolata</taxon>
        <taxon>Colpodellida</taxon>
        <taxon>Chromeraceae</taxon>
        <taxon>Chromera</taxon>
    </lineage>
</organism>